<feature type="non-terminal residue" evidence="2">
    <location>
        <position position="169"/>
    </location>
</feature>
<keyword evidence="3" id="KW-1185">Reference proteome</keyword>
<gene>
    <name evidence="2" type="ORF">M569_15009</name>
</gene>
<comment type="caution">
    <text evidence="2">The sequence shown here is derived from an EMBL/GenBank/DDBJ whole genome shotgun (WGS) entry which is preliminary data.</text>
</comment>
<proteinExistence type="predicted"/>
<feature type="region of interest" description="Disordered" evidence="1">
    <location>
        <begin position="112"/>
        <end position="169"/>
    </location>
</feature>
<dbReference type="OrthoDB" id="1899990at2759"/>
<protein>
    <submittedName>
        <fullName evidence="2">Uncharacterized protein</fullName>
    </submittedName>
</protein>
<dbReference type="Proteomes" id="UP000015453">
    <property type="component" value="Unassembled WGS sequence"/>
</dbReference>
<evidence type="ECO:0000313" key="3">
    <source>
        <dbReference type="Proteomes" id="UP000015453"/>
    </source>
</evidence>
<evidence type="ECO:0000313" key="2">
    <source>
        <dbReference type="EMBL" id="EPS59796.1"/>
    </source>
</evidence>
<evidence type="ECO:0000256" key="1">
    <source>
        <dbReference type="SAM" id="MobiDB-lite"/>
    </source>
</evidence>
<accession>S8C5V0</accession>
<feature type="compositionally biased region" description="Polar residues" evidence="1">
    <location>
        <begin position="160"/>
        <end position="169"/>
    </location>
</feature>
<dbReference type="AlphaFoldDB" id="S8C5V0"/>
<reference evidence="2 3" key="1">
    <citation type="journal article" date="2013" name="BMC Genomics">
        <title>The miniature genome of a carnivorous plant Genlisea aurea contains a low number of genes and short non-coding sequences.</title>
        <authorList>
            <person name="Leushkin E.V."/>
            <person name="Sutormin R.A."/>
            <person name="Nabieva E.R."/>
            <person name="Penin A.A."/>
            <person name="Kondrashov A.S."/>
            <person name="Logacheva M.D."/>
        </authorList>
    </citation>
    <scope>NUCLEOTIDE SEQUENCE [LARGE SCALE GENOMIC DNA]</scope>
</reference>
<name>S8C5V0_9LAMI</name>
<feature type="region of interest" description="Disordered" evidence="1">
    <location>
        <begin position="1"/>
        <end position="55"/>
    </location>
</feature>
<dbReference type="PANTHER" id="PTHR47600:SF1">
    <property type="entry name" value="NUCLEIC ACID-BINDING, OB-FOLD-LIKE PROTEIN"/>
    <property type="match status" value="1"/>
</dbReference>
<dbReference type="EMBL" id="AUSU01008065">
    <property type="protein sequence ID" value="EPS59796.1"/>
    <property type="molecule type" value="Genomic_DNA"/>
</dbReference>
<organism evidence="2 3">
    <name type="scientific">Genlisea aurea</name>
    <dbReference type="NCBI Taxonomy" id="192259"/>
    <lineage>
        <taxon>Eukaryota</taxon>
        <taxon>Viridiplantae</taxon>
        <taxon>Streptophyta</taxon>
        <taxon>Embryophyta</taxon>
        <taxon>Tracheophyta</taxon>
        <taxon>Spermatophyta</taxon>
        <taxon>Magnoliopsida</taxon>
        <taxon>eudicotyledons</taxon>
        <taxon>Gunneridae</taxon>
        <taxon>Pentapetalae</taxon>
        <taxon>asterids</taxon>
        <taxon>lamiids</taxon>
        <taxon>Lamiales</taxon>
        <taxon>Lentibulariaceae</taxon>
        <taxon>Genlisea</taxon>
    </lineage>
</organism>
<sequence>MDSFTLSSSSSRIQFLSHPLKPVRTSRTLLSPPPPPRRKPRIRTASASKNEPNLDEWDRMELKFGRMIGEDPKLTMAKIMGKKLYPDLSYLEIEKLLEKRKGKPLHEDVEEVPFDVTGRNKPRGVGSARELNLVRPVPPKGAKFEAAGESAKTKMPQPQPTNRNENTAP</sequence>
<dbReference type="PANTHER" id="PTHR47600">
    <property type="entry name" value="NUCLEIC ACID-BINDING, OB-FOLD-LIKE PROTEIN"/>
    <property type="match status" value="1"/>
</dbReference>